<evidence type="ECO:0000313" key="2">
    <source>
        <dbReference type="Proteomes" id="UP000034952"/>
    </source>
</evidence>
<name>A0A0G0BBX5_9BACT</name>
<reference evidence="1 2" key="1">
    <citation type="journal article" date="2015" name="Nature">
        <title>rRNA introns, odd ribosomes, and small enigmatic genomes across a large radiation of phyla.</title>
        <authorList>
            <person name="Brown C.T."/>
            <person name="Hug L.A."/>
            <person name="Thomas B.C."/>
            <person name="Sharon I."/>
            <person name="Castelle C.J."/>
            <person name="Singh A."/>
            <person name="Wilkins M.J."/>
            <person name="Williams K.H."/>
            <person name="Banfield J.F."/>
        </authorList>
    </citation>
    <scope>NUCLEOTIDE SEQUENCE [LARGE SCALE GENOMIC DNA]</scope>
</reference>
<dbReference type="Proteomes" id="UP000034952">
    <property type="component" value="Unassembled WGS sequence"/>
</dbReference>
<sequence length="148" mass="17963">MKDILIYLRNRVPETHLRVWGNPVYYELDSRFPSTTKKVIFVIVNNCQMVAFIKTESKKSIYLRFYYEAHNYVFGQIVGPISKKLALEIFESLRSEPSEWNYSKFEEFGFEYIYENNEELFKLYQPLFSKIYSRVFKTKDLKKYVREL</sequence>
<evidence type="ECO:0000313" key="1">
    <source>
        <dbReference type="EMBL" id="KKP66849.1"/>
    </source>
</evidence>
<gene>
    <name evidence="1" type="ORF">UR64_C0002G0065</name>
</gene>
<proteinExistence type="predicted"/>
<dbReference type="AlphaFoldDB" id="A0A0G0BBX5"/>
<organism evidence="1 2">
    <name type="scientific">Candidatus Nomurabacteria bacterium GW2011_GWE1_35_16</name>
    <dbReference type="NCBI Taxonomy" id="1618761"/>
    <lineage>
        <taxon>Bacteria</taxon>
        <taxon>Candidatus Nomuraibacteriota</taxon>
    </lineage>
</organism>
<protein>
    <submittedName>
        <fullName evidence="1">Uncharacterized protein</fullName>
    </submittedName>
</protein>
<dbReference type="EMBL" id="LBPY01000002">
    <property type="protein sequence ID" value="KKP66849.1"/>
    <property type="molecule type" value="Genomic_DNA"/>
</dbReference>
<accession>A0A0G0BBX5</accession>
<comment type="caution">
    <text evidence="1">The sequence shown here is derived from an EMBL/GenBank/DDBJ whole genome shotgun (WGS) entry which is preliminary data.</text>
</comment>